<organism evidence="2 3">
    <name type="scientific">Emydomyces testavorans</name>
    <dbReference type="NCBI Taxonomy" id="2070801"/>
    <lineage>
        <taxon>Eukaryota</taxon>
        <taxon>Fungi</taxon>
        <taxon>Dikarya</taxon>
        <taxon>Ascomycota</taxon>
        <taxon>Pezizomycotina</taxon>
        <taxon>Eurotiomycetes</taxon>
        <taxon>Eurotiomycetidae</taxon>
        <taxon>Onygenales</taxon>
        <taxon>Nannizziopsiaceae</taxon>
        <taxon>Emydomyces</taxon>
    </lineage>
</organism>
<proteinExistence type="predicted"/>
<sequence length="118" mass="12878">MAPASLTMTTTTTSTMTSPSKGDSKEAANPPPTKSFAKPNTSAISATADTPDFSNMDTFKMSWEELQQFIVAQGLKVPPPEKPNSFLSGSPDLDYENEMDEDYEEYVRSENSKPLTSN</sequence>
<evidence type="ECO:0000313" key="2">
    <source>
        <dbReference type="EMBL" id="WEW56225.1"/>
    </source>
</evidence>
<gene>
    <name evidence="2" type="ORF">PRK78_001664</name>
</gene>
<feature type="region of interest" description="Disordered" evidence="1">
    <location>
        <begin position="1"/>
        <end position="51"/>
    </location>
</feature>
<keyword evidence="3" id="KW-1185">Reference proteome</keyword>
<feature type="region of interest" description="Disordered" evidence="1">
    <location>
        <begin position="76"/>
        <end position="96"/>
    </location>
</feature>
<accession>A0AAF0DEE3</accession>
<reference evidence="2" key="1">
    <citation type="submission" date="2023-03" db="EMBL/GenBank/DDBJ databases">
        <title>Emydomyces testavorans Genome Sequence.</title>
        <authorList>
            <person name="Hoyer L."/>
        </authorList>
    </citation>
    <scope>NUCLEOTIDE SEQUENCE</scope>
    <source>
        <strain evidence="2">16-2883</strain>
    </source>
</reference>
<feature type="compositionally biased region" description="Low complexity" evidence="1">
    <location>
        <begin position="7"/>
        <end position="18"/>
    </location>
</feature>
<evidence type="ECO:0000256" key="1">
    <source>
        <dbReference type="SAM" id="MobiDB-lite"/>
    </source>
</evidence>
<protein>
    <submittedName>
        <fullName evidence="2">Uncharacterized protein</fullName>
    </submittedName>
</protein>
<dbReference type="AlphaFoldDB" id="A0AAF0DEE3"/>
<name>A0AAF0DEE3_9EURO</name>
<feature type="compositionally biased region" description="Polar residues" evidence="1">
    <location>
        <begin position="38"/>
        <end position="51"/>
    </location>
</feature>
<evidence type="ECO:0000313" key="3">
    <source>
        <dbReference type="Proteomes" id="UP001219355"/>
    </source>
</evidence>
<dbReference type="EMBL" id="CP120627">
    <property type="protein sequence ID" value="WEW56225.1"/>
    <property type="molecule type" value="Genomic_DNA"/>
</dbReference>
<dbReference type="Proteomes" id="UP001219355">
    <property type="component" value="Chromosome 1"/>
</dbReference>